<dbReference type="GO" id="GO:0000160">
    <property type="term" value="P:phosphorelay signal transduction system"/>
    <property type="evidence" value="ECO:0007669"/>
    <property type="project" value="UniProtKB-KW"/>
</dbReference>
<dbReference type="PROSITE" id="PS50110">
    <property type="entry name" value="RESPONSE_REGULATORY"/>
    <property type="match status" value="1"/>
</dbReference>
<dbReference type="RefSeq" id="WP_057027981.1">
    <property type="nucleotide sequence ID" value="NZ_CP104173.1"/>
</dbReference>
<gene>
    <name evidence="9" type="ORF">AOQ72_21415</name>
</gene>
<dbReference type="FunFam" id="3.40.50.2300:FF:000018">
    <property type="entry name" value="DNA-binding transcriptional regulator NtrC"/>
    <property type="match status" value="1"/>
</dbReference>
<dbReference type="OrthoDB" id="9782655at2"/>
<dbReference type="CDD" id="cd06170">
    <property type="entry name" value="LuxR_C_like"/>
    <property type="match status" value="1"/>
</dbReference>
<evidence type="ECO:0000259" key="7">
    <source>
        <dbReference type="PROSITE" id="PS50043"/>
    </source>
</evidence>
<dbReference type="PRINTS" id="PR00038">
    <property type="entry name" value="HTHLUXR"/>
</dbReference>
<dbReference type="InterPro" id="IPR011006">
    <property type="entry name" value="CheY-like_superfamily"/>
</dbReference>
<dbReference type="InterPro" id="IPR000792">
    <property type="entry name" value="Tscrpt_reg_LuxR_C"/>
</dbReference>
<dbReference type="SMART" id="SM00448">
    <property type="entry name" value="REC"/>
    <property type="match status" value="1"/>
</dbReference>
<evidence type="ECO:0000256" key="6">
    <source>
        <dbReference type="PROSITE-ProRule" id="PRU00169"/>
    </source>
</evidence>
<evidence type="ECO:0000256" key="4">
    <source>
        <dbReference type="ARBA" id="ARBA00023125"/>
    </source>
</evidence>
<dbReference type="EMBL" id="LJYF01000029">
    <property type="protein sequence ID" value="KRP93833.1"/>
    <property type="molecule type" value="Genomic_DNA"/>
</dbReference>
<dbReference type="PANTHER" id="PTHR44688:SF16">
    <property type="entry name" value="DNA-BINDING TRANSCRIPTIONAL ACTIVATOR DEVR_DOSR"/>
    <property type="match status" value="1"/>
</dbReference>
<comment type="caution">
    <text evidence="9">The sequence shown here is derived from an EMBL/GenBank/DDBJ whole genome shotgun (WGS) entry which is preliminary data.</text>
</comment>
<evidence type="ECO:0000256" key="1">
    <source>
        <dbReference type="ARBA" id="ARBA00022553"/>
    </source>
</evidence>
<evidence type="ECO:0000256" key="5">
    <source>
        <dbReference type="ARBA" id="ARBA00023163"/>
    </source>
</evidence>
<keyword evidence="1 6" id="KW-0597">Phosphoprotein</keyword>
<accession>A0A0R3C7Z9</accession>
<dbReference type="InterPro" id="IPR036388">
    <property type="entry name" value="WH-like_DNA-bd_sf"/>
</dbReference>
<evidence type="ECO:0000313" key="10">
    <source>
        <dbReference type="Proteomes" id="UP000051380"/>
    </source>
</evidence>
<dbReference type="Gene3D" id="3.40.50.2300">
    <property type="match status" value="1"/>
</dbReference>
<evidence type="ECO:0000256" key="3">
    <source>
        <dbReference type="ARBA" id="ARBA00023015"/>
    </source>
</evidence>
<dbReference type="GO" id="GO:0006355">
    <property type="term" value="P:regulation of DNA-templated transcription"/>
    <property type="evidence" value="ECO:0007669"/>
    <property type="project" value="InterPro"/>
</dbReference>
<protein>
    <submittedName>
        <fullName evidence="9">Nodulation protein NolW</fullName>
    </submittedName>
</protein>
<dbReference type="SUPFAM" id="SSF52172">
    <property type="entry name" value="CheY-like"/>
    <property type="match status" value="1"/>
</dbReference>
<keyword evidence="2" id="KW-0902">Two-component regulatory system</keyword>
<reference evidence="9 10" key="1">
    <citation type="submission" date="2015-09" db="EMBL/GenBank/DDBJ databases">
        <title>Draft Genome Sequence of the Strain BR 3267 (Bradyrhizobium yuanmingense) recommended as inoculant for cowpea in Brazil.</title>
        <authorList>
            <person name="Simoes-Araujo J.L."/>
            <person name="Zilli J.E."/>
        </authorList>
    </citation>
    <scope>NUCLEOTIDE SEQUENCE [LARGE SCALE GENOMIC DNA]</scope>
    <source>
        <strain evidence="9 10">BR3267</strain>
    </source>
</reference>
<dbReference type="Pfam" id="PF00072">
    <property type="entry name" value="Response_reg"/>
    <property type="match status" value="1"/>
</dbReference>
<evidence type="ECO:0000259" key="8">
    <source>
        <dbReference type="PROSITE" id="PS50110"/>
    </source>
</evidence>
<proteinExistence type="predicted"/>
<dbReference type="Gene3D" id="1.10.10.10">
    <property type="entry name" value="Winged helix-like DNA-binding domain superfamily/Winged helix DNA-binding domain"/>
    <property type="match status" value="1"/>
</dbReference>
<feature type="domain" description="Response regulatory" evidence="8">
    <location>
        <begin position="21"/>
        <end position="135"/>
    </location>
</feature>
<dbReference type="Pfam" id="PF00196">
    <property type="entry name" value="GerE"/>
    <property type="match status" value="1"/>
</dbReference>
<dbReference type="Proteomes" id="UP000051380">
    <property type="component" value="Unassembled WGS sequence"/>
</dbReference>
<feature type="domain" description="HTH luxR-type" evidence="7">
    <location>
        <begin position="151"/>
        <end position="216"/>
    </location>
</feature>
<feature type="modified residue" description="4-aspartylphosphate" evidence="6">
    <location>
        <position position="70"/>
    </location>
</feature>
<name>A0A0R3C7Z9_9BRAD</name>
<dbReference type="GO" id="GO:0003677">
    <property type="term" value="F:DNA binding"/>
    <property type="evidence" value="ECO:0007669"/>
    <property type="project" value="UniProtKB-KW"/>
</dbReference>
<dbReference type="PROSITE" id="PS50043">
    <property type="entry name" value="HTH_LUXR_2"/>
    <property type="match status" value="1"/>
</dbReference>
<dbReference type="PANTHER" id="PTHR44688">
    <property type="entry name" value="DNA-BINDING TRANSCRIPTIONAL ACTIVATOR DEVR_DOSR"/>
    <property type="match status" value="1"/>
</dbReference>
<dbReference type="SMART" id="SM00421">
    <property type="entry name" value="HTH_LUXR"/>
    <property type="match status" value="1"/>
</dbReference>
<dbReference type="STRING" id="108015.GA0061099_101339"/>
<keyword evidence="4" id="KW-0238">DNA-binding</keyword>
<dbReference type="CDD" id="cd17537">
    <property type="entry name" value="REC_FixJ"/>
    <property type="match status" value="1"/>
</dbReference>
<dbReference type="InterPro" id="IPR001789">
    <property type="entry name" value="Sig_transdc_resp-reg_receiver"/>
</dbReference>
<organism evidence="9 10">
    <name type="scientific">Bradyrhizobium yuanmingense</name>
    <dbReference type="NCBI Taxonomy" id="108015"/>
    <lineage>
        <taxon>Bacteria</taxon>
        <taxon>Pseudomonadati</taxon>
        <taxon>Pseudomonadota</taxon>
        <taxon>Alphaproteobacteria</taxon>
        <taxon>Hyphomicrobiales</taxon>
        <taxon>Nitrobacteraceae</taxon>
        <taxon>Bradyrhizobium</taxon>
    </lineage>
</organism>
<keyword evidence="5" id="KW-0804">Transcription</keyword>
<dbReference type="AlphaFoldDB" id="A0A0R3C7Z9"/>
<sequence length="227" mass="24920">MTGPSDSLSTGSSAEASTKAIVFVVEDDISVRRSLINLFKQVGLEVVAFGSAREMLQSTIPDVPSCLVLDVRLPGLSGLDYQTELARLNIHIPIIFITGHGDIPMTVRAMKGGAVDFLSKPFRDQELLDAVVAATERDRKRREAQRTVANLQSLFETLSPREQAVMKLVTAGLMNKQVAAELGLAEITVKIYRGHVMKKMRARSLAELIRMSETLGLRANRSEQTQV</sequence>
<keyword evidence="3" id="KW-0805">Transcription regulation</keyword>
<evidence type="ECO:0000313" key="9">
    <source>
        <dbReference type="EMBL" id="KRP93833.1"/>
    </source>
</evidence>
<dbReference type="PROSITE" id="PS00622">
    <property type="entry name" value="HTH_LUXR_1"/>
    <property type="match status" value="1"/>
</dbReference>
<dbReference type="GeneID" id="93179605"/>
<evidence type="ECO:0000256" key="2">
    <source>
        <dbReference type="ARBA" id="ARBA00023012"/>
    </source>
</evidence>